<evidence type="ECO:0000256" key="3">
    <source>
        <dbReference type="ARBA" id="ARBA00022603"/>
    </source>
</evidence>
<dbReference type="Gene3D" id="1.10.155.10">
    <property type="entry name" value="Chemotaxis receptor methyltransferase CheR, N-terminal domain"/>
    <property type="match status" value="1"/>
</dbReference>
<gene>
    <name evidence="7" type="ORF">IFJ75_11520</name>
</gene>
<dbReference type="Pfam" id="PF03705">
    <property type="entry name" value="CheR_N"/>
    <property type="match status" value="1"/>
</dbReference>
<organism evidence="7 8">
    <name type="scientific">Brevundimonas goettingensis</name>
    <dbReference type="NCBI Taxonomy" id="2774190"/>
    <lineage>
        <taxon>Bacteria</taxon>
        <taxon>Pseudomonadati</taxon>
        <taxon>Pseudomonadota</taxon>
        <taxon>Alphaproteobacteria</taxon>
        <taxon>Caulobacterales</taxon>
        <taxon>Caulobacteraceae</taxon>
        <taxon>Brevundimonas</taxon>
    </lineage>
</organism>
<evidence type="ECO:0000256" key="1">
    <source>
        <dbReference type="ARBA" id="ARBA00001541"/>
    </source>
</evidence>
<dbReference type="PANTHER" id="PTHR24422:SF21">
    <property type="entry name" value="CHEMOTAXIS PROTEIN METHYLTRANSFERASE 1"/>
    <property type="match status" value="1"/>
</dbReference>
<dbReference type="Gene3D" id="3.40.50.150">
    <property type="entry name" value="Vaccinia Virus protein VP39"/>
    <property type="match status" value="1"/>
</dbReference>
<dbReference type="PROSITE" id="PS50123">
    <property type="entry name" value="CHER"/>
    <property type="match status" value="1"/>
</dbReference>
<dbReference type="InterPro" id="IPR050903">
    <property type="entry name" value="Bact_Chemotaxis_MeTrfase"/>
</dbReference>
<dbReference type="PANTHER" id="PTHR24422">
    <property type="entry name" value="CHEMOTAXIS PROTEIN METHYLTRANSFERASE"/>
    <property type="match status" value="1"/>
</dbReference>
<dbReference type="InterPro" id="IPR029063">
    <property type="entry name" value="SAM-dependent_MTases_sf"/>
</dbReference>
<dbReference type="AlphaFoldDB" id="A0A975GUF5"/>
<dbReference type="GO" id="GO:0008983">
    <property type="term" value="F:protein-glutamate O-methyltransferase activity"/>
    <property type="evidence" value="ECO:0007669"/>
    <property type="project" value="UniProtKB-EC"/>
</dbReference>
<dbReference type="Pfam" id="PF01739">
    <property type="entry name" value="CheR"/>
    <property type="match status" value="1"/>
</dbReference>
<dbReference type="RefSeq" id="WP_207868324.1">
    <property type="nucleotide sequence ID" value="NZ_CP062222.1"/>
</dbReference>
<sequence>MAEAGCGMTGAISDIEAFRRLVLERSGLSLGADKDYLLQSRLTPLMREEGLATLEALFARLRLDPRGRLAQRAIDAMATHESYFFRDATPFDQLRDTLLPALVARRTGARRLRIWSAACSSGQEPYSLAMLLLEERRLMPDWTVEILATDMSQPILDRARRGVYSDFEASRGLSEARRSRWLRREGGDWSIAPEVRALVEFRPHNLMDGTAGMGRFDLIFCRNVLIYFEQLQKRWALARLSEALEPDGALVLGSAETVVGLDSAFEPMPGLRGAFQPHDRSERLRA</sequence>
<dbReference type="SMART" id="SM00138">
    <property type="entry name" value="MeTrc"/>
    <property type="match status" value="1"/>
</dbReference>
<evidence type="ECO:0000259" key="6">
    <source>
        <dbReference type="PROSITE" id="PS50123"/>
    </source>
</evidence>
<evidence type="ECO:0000313" key="7">
    <source>
        <dbReference type="EMBL" id="QTC89922.1"/>
    </source>
</evidence>
<reference evidence="7" key="1">
    <citation type="submission" date="2020-09" db="EMBL/GenBank/DDBJ databases">
        <title>Brevundimonas sp. LVF2 isolated from a puddle in Goettingen, Germany.</title>
        <authorList>
            <person name="Friedrich I."/>
            <person name="Klassen A."/>
            <person name="Hannes N."/>
            <person name="Schneider D."/>
            <person name="Hertel R."/>
            <person name="Daniel R."/>
        </authorList>
    </citation>
    <scope>NUCLEOTIDE SEQUENCE</scope>
    <source>
        <strain evidence="7">LVF2</strain>
    </source>
</reference>
<keyword evidence="8" id="KW-1185">Reference proteome</keyword>
<dbReference type="KEGG" id="bgoe:IFJ75_11520"/>
<keyword evidence="5" id="KW-0949">S-adenosyl-L-methionine</keyword>
<dbReference type="EC" id="2.1.1.80" evidence="2"/>
<evidence type="ECO:0000256" key="2">
    <source>
        <dbReference type="ARBA" id="ARBA00012534"/>
    </source>
</evidence>
<dbReference type="SUPFAM" id="SSF47757">
    <property type="entry name" value="Chemotaxis receptor methyltransferase CheR, N-terminal domain"/>
    <property type="match status" value="1"/>
</dbReference>
<keyword evidence="4" id="KW-0808">Transferase</keyword>
<dbReference type="SUPFAM" id="SSF53335">
    <property type="entry name" value="S-adenosyl-L-methionine-dependent methyltransferases"/>
    <property type="match status" value="1"/>
</dbReference>
<dbReference type="InterPro" id="IPR036804">
    <property type="entry name" value="CheR_N_sf"/>
</dbReference>
<evidence type="ECO:0000256" key="5">
    <source>
        <dbReference type="ARBA" id="ARBA00022691"/>
    </source>
</evidence>
<dbReference type="InterPro" id="IPR022641">
    <property type="entry name" value="CheR_N"/>
</dbReference>
<name>A0A975GUF5_9CAUL</name>
<keyword evidence="3" id="KW-0489">Methyltransferase</keyword>
<dbReference type="PRINTS" id="PR00996">
    <property type="entry name" value="CHERMTFRASE"/>
</dbReference>
<feature type="domain" description="CheR-type methyltransferase" evidence="6">
    <location>
        <begin position="14"/>
        <end position="266"/>
    </location>
</feature>
<evidence type="ECO:0000313" key="8">
    <source>
        <dbReference type="Proteomes" id="UP000663918"/>
    </source>
</evidence>
<evidence type="ECO:0000256" key="4">
    <source>
        <dbReference type="ARBA" id="ARBA00022679"/>
    </source>
</evidence>
<dbReference type="InterPro" id="IPR022642">
    <property type="entry name" value="CheR_C"/>
</dbReference>
<comment type="catalytic activity">
    <reaction evidence="1">
        <text>L-glutamyl-[protein] + S-adenosyl-L-methionine = [protein]-L-glutamate 5-O-methyl ester + S-adenosyl-L-homocysteine</text>
        <dbReference type="Rhea" id="RHEA:24452"/>
        <dbReference type="Rhea" id="RHEA-COMP:10208"/>
        <dbReference type="Rhea" id="RHEA-COMP:10311"/>
        <dbReference type="ChEBI" id="CHEBI:29973"/>
        <dbReference type="ChEBI" id="CHEBI:57856"/>
        <dbReference type="ChEBI" id="CHEBI:59789"/>
        <dbReference type="ChEBI" id="CHEBI:82795"/>
        <dbReference type="EC" id="2.1.1.80"/>
    </reaction>
</comment>
<proteinExistence type="predicted"/>
<dbReference type="GO" id="GO:0032259">
    <property type="term" value="P:methylation"/>
    <property type="evidence" value="ECO:0007669"/>
    <property type="project" value="UniProtKB-KW"/>
</dbReference>
<accession>A0A975GUF5</accession>
<dbReference type="EMBL" id="CP062222">
    <property type="protein sequence ID" value="QTC89922.1"/>
    <property type="molecule type" value="Genomic_DNA"/>
</dbReference>
<dbReference type="Proteomes" id="UP000663918">
    <property type="component" value="Chromosome"/>
</dbReference>
<dbReference type="InterPro" id="IPR000780">
    <property type="entry name" value="CheR_MeTrfase"/>
</dbReference>
<protein>
    <recommendedName>
        <fullName evidence="2">protein-glutamate O-methyltransferase</fullName>
        <ecNumber evidence="2">2.1.1.80</ecNumber>
    </recommendedName>
</protein>